<feature type="domain" description="ABC3 transporter permease C-terminal" evidence="7">
    <location>
        <begin position="294"/>
        <end position="410"/>
    </location>
</feature>
<feature type="transmembrane region" description="Helical" evidence="6">
    <location>
        <begin position="380"/>
        <end position="405"/>
    </location>
</feature>
<reference evidence="10" key="1">
    <citation type="submission" date="2023-07" db="EMBL/GenBank/DDBJ databases">
        <title>Dyadobacter sp. nov 'subterranea' isolated from contaminted grondwater.</title>
        <authorList>
            <person name="Szabo I."/>
            <person name="Al-Omari J."/>
            <person name="Szerdahelyi S.G."/>
            <person name="Rado J."/>
        </authorList>
    </citation>
    <scope>NUCLEOTIDE SEQUENCE [LARGE SCALE GENOMIC DNA]</scope>
    <source>
        <strain evidence="10">UP-52</strain>
    </source>
</reference>
<evidence type="ECO:0000313" key="10">
    <source>
        <dbReference type="Proteomes" id="UP000634134"/>
    </source>
</evidence>
<dbReference type="InterPro" id="IPR025857">
    <property type="entry name" value="MacB_PCD"/>
</dbReference>
<dbReference type="InterPro" id="IPR050250">
    <property type="entry name" value="Macrolide_Exporter_MacB"/>
</dbReference>
<evidence type="ECO:0000256" key="2">
    <source>
        <dbReference type="ARBA" id="ARBA00022475"/>
    </source>
</evidence>
<comment type="subcellular location">
    <subcellularLocation>
        <location evidence="1">Cell membrane</location>
        <topology evidence="1">Multi-pass membrane protein</topology>
    </subcellularLocation>
</comment>
<feature type="transmembrane region" description="Helical" evidence="6">
    <location>
        <begin position="21"/>
        <end position="42"/>
    </location>
</feature>
<keyword evidence="5 6" id="KW-0472">Membrane</keyword>
<evidence type="ECO:0000313" key="9">
    <source>
        <dbReference type="EMBL" id="MBE9462278.1"/>
    </source>
</evidence>
<evidence type="ECO:0000256" key="1">
    <source>
        <dbReference type="ARBA" id="ARBA00004651"/>
    </source>
</evidence>
<feature type="domain" description="ABC3 transporter permease C-terminal" evidence="7">
    <location>
        <begin position="693"/>
        <end position="806"/>
    </location>
</feature>
<feature type="transmembrane region" description="Helical" evidence="6">
    <location>
        <begin position="434"/>
        <end position="454"/>
    </location>
</feature>
<name>A0ABR9W9W5_9BACT</name>
<dbReference type="InterPro" id="IPR003838">
    <property type="entry name" value="ABC3_permease_C"/>
</dbReference>
<gene>
    <name evidence="9" type="ORF">IEE83_10325</name>
</gene>
<dbReference type="RefSeq" id="WP_194120497.1">
    <property type="nucleotide sequence ID" value="NZ_JACYGY010000001.1"/>
</dbReference>
<dbReference type="Pfam" id="PF02687">
    <property type="entry name" value="FtsX"/>
    <property type="match status" value="2"/>
</dbReference>
<protein>
    <submittedName>
        <fullName evidence="9">ABC transporter permease</fullName>
    </submittedName>
</protein>
<keyword evidence="10" id="KW-1185">Reference proteome</keyword>
<dbReference type="PANTHER" id="PTHR30572">
    <property type="entry name" value="MEMBRANE COMPONENT OF TRANSPORTER-RELATED"/>
    <property type="match status" value="1"/>
</dbReference>
<keyword evidence="2" id="KW-1003">Cell membrane</keyword>
<feature type="domain" description="MacB-like periplasmic core" evidence="8">
    <location>
        <begin position="470"/>
        <end position="615"/>
    </location>
</feature>
<feature type="transmembrane region" description="Helical" evidence="6">
    <location>
        <begin position="344"/>
        <end position="365"/>
    </location>
</feature>
<proteinExistence type="predicted"/>
<sequence length="813" mass="91120">MLKNYFKIAFRNLVKNRIYSVINIGGLAVGMSVAMLIGLWIYDELSFNKSHENYDRIGQIYVNQNFGGEKSTWSYLPYPYINELKSNYKSNFKHIVVSTNPGENILTAGENKLSRNGMFIEPDAPEMFSFKMLKGTWKGLSDPQSIMLSASAAKALFGNADPMDKPLKISTDRNVKVTGIYEDFPKNSQFSGVDFFSSWDYFVATNAYMKQKKWDNHAVAIFVEIKPEISFAQASASIKNSELDVIKHLDGMKEEAATHPQMWIHPMKNWHLYSDFKNGVADSGPVEYIWMLGLIGFFVIFLACINFINLSTARSEKRAKEVGIRKAVGSLRSQLIGQFFTESFLVVILSFFVALCVTAASLTWFNNLSAKQMIIPWGNLYFWLFSLGFIWVTGLLAGSYPALYLTSFQPVKVLKGSWSLRIQGGLLAALPRKVLVVTQFVVSITLIICTIVIYSQIQFAKNRPVGYSREGLLMVEMKSGDFYGKTNLLRTELKNTGVVTEIAESQSPITGVWSENGGFRSNGKFISEKEAFATLSVSTEYAKTVGWQFVEGRNFSKELASDTAGFIINETAARLLKLANKSVESPVGEIISWQSSWMTNNIEKQFKVLGVVKDMVMISPFENIKPTVFFLFGAPNWINICIDPNVSTSVALPKIEAVFKQLVPTAPFDYKFADQEYAVKFAGEERMSKLATLFASIAIFISCLGLFGLASFVAEQRTKEIGIRKVLGATVANLWKMLSQDFVLLVVIAFLISGPASWYFMNKWLMKYNYHTEISWWIFAVTAIGALLITLITVSSQAIKAALMNPVKSLKSE</sequence>
<dbReference type="EMBL" id="JACYGY010000001">
    <property type="protein sequence ID" value="MBE9462278.1"/>
    <property type="molecule type" value="Genomic_DNA"/>
</dbReference>
<dbReference type="Pfam" id="PF12704">
    <property type="entry name" value="MacB_PCD"/>
    <property type="match status" value="2"/>
</dbReference>
<organism evidence="9 10">
    <name type="scientific">Dyadobacter subterraneus</name>
    <dbReference type="NCBI Taxonomy" id="2773304"/>
    <lineage>
        <taxon>Bacteria</taxon>
        <taxon>Pseudomonadati</taxon>
        <taxon>Bacteroidota</taxon>
        <taxon>Cytophagia</taxon>
        <taxon>Cytophagales</taxon>
        <taxon>Spirosomataceae</taxon>
        <taxon>Dyadobacter</taxon>
    </lineage>
</organism>
<feature type="transmembrane region" description="Helical" evidence="6">
    <location>
        <begin position="288"/>
        <end position="310"/>
    </location>
</feature>
<keyword evidence="4 6" id="KW-1133">Transmembrane helix</keyword>
<evidence type="ECO:0000259" key="8">
    <source>
        <dbReference type="Pfam" id="PF12704"/>
    </source>
</evidence>
<accession>A0ABR9W9W5</accession>
<evidence type="ECO:0000256" key="4">
    <source>
        <dbReference type="ARBA" id="ARBA00022989"/>
    </source>
</evidence>
<feature type="domain" description="MacB-like periplasmic core" evidence="8">
    <location>
        <begin position="20"/>
        <end position="240"/>
    </location>
</feature>
<feature type="transmembrane region" description="Helical" evidence="6">
    <location>
        <begin position="690"/>
        <end position="714"/>
    </location>
</feature>
<dbReference type="Proteomes" id="UP000634134">
    <property type="component" value="Unassembled WGS sequence"/>
</dbReference>
<keyword evidence="3 6" id="KW-0812">Transmembrane</keyword>
<evidence type="ECO:0000256" key="6">
    <source>
        <dbReference type="SAM" id="Phobius"/>
    </source>
</evidence>
<evidence type="ECO:0000256" key="5">
    <source>
        <dbReference type="ARBA" id="ARBA00023136"/>
    </source>
</evidence>
<feature type="transmembrane region" description="Helical" evidence="6">
    <location>
        <begin position="742"/>
        <end position="762"/>
    </location>
</feature>
<comment type="caution">
    <text evidence="9">The sequence shown here is derived from an EMBL/GenBank/DDBJ whole genome shotgun (WGS) entry which is preliminary data.</text>
</comment>
<evidence type="ECO:0000256" key="3">
    <source>
        <dbReference type="ARBA" id="ARBA00022692"/>
    </source>
</evidence>
<feature type="transmembrane region" description="Helical" evidence="6">
    <location>
        <begin position="774"/>
        <end position="794"/>
    </location>
</feature>
<evidence type="ECO:0000259" key="7">
    <source>
        <dbReference type="Pfam" id="PF02687"/>
    </source>
</evidence>
<dbReference type="PANTHER" id="PTHR30572:SF18">
    <property type="entry name" value="ABC-TYPE MACROLIDE FAMILY EXPORT SYSTEM PERMEASE COMPONENT 2"/>
    <property type="match status" value="1"/>
</dbReference>